<keyword evidence="2 6" id="KW-0238">DNA-binding</keyword>
<dbReference type="InterPro" id="IPR008971">
    <property type="entry name" value="HSP40/DnaJ_pept-bd"/>
</dbReference>
<organism evidence="6 7">
    <name type="scientific">Paraburkholderia bryophila</name>
    <dbReference type="NCBI Taxonomy" id="420952"/>
    <lineage>
        <taxon>Bacteria</taxon>
        <taxon>Pseudomonadati</taxon>
        <taxon>Pseudomonadota</taxon>
        <taxon>Betaproteobacteria</taxon>
        <taxon>Burkholderiales</taxon>
        <taxon>Burkholderiaceae</taxon>
        <taxon>Paraburkholderia</taxon>
    </lineage>
</organism>
<dbReference type="GO" id="GO:0005737">
    <property type="term" value="C:cytoplasm"/>
    <property type="evidence" value="ECO:0007669"/>
    <property type="project" value="TreeGrafter"/>
</dbReference>
<dbReference type="GO" id="GO:0051082">
    <property type="term" value="F:unfolded protein binding"/>
    <property type="evidence" value="ECO:0007669"/>
    <property type="project" value="InterPro"/>
</dbReference>
<dbReference type="GO" id="GO:0003677">
    <property type="term" value="F:DNA binding"/>
    <property type="evidence" value="ECO:0007669"/>
    <property type="project" value="UniProtKB-KW"/>
</dbReference>
<dbReference type="InterPro" id="IPR001623">
    <property type="entry name" value="DnaJ_domain"/>
</dbReference>
<dbReference type="FunFam" id="2.60.260.20:FF:000008">
    <property type="entry name" value="Curved DNA-binding protein"/>
    <property type="match status" value="1"/>
</dbReference>
<sequence length="330" mass="36131">MKYKDYYEVLALERSASQDDIKRSYRKLARKFHPDVSKEADAEERFKELGEAYEVLKDPEKRAAYDRMGSEWRNGQEFQPPPNWDEGFEFRGGGNGSGAGDEAGAQADFHSFFEQMFGGAGAHGPQGRHGAQAQRQAFDMRGEDHHAKVLIDLEDAYRGAQRSISLQMPVLDAQGHVTLQTRTLDIAIPKGIRAGQHLRLAGQGGPGSTPENAGDLYLEVGFREHPRFRVDGRDVSIELPVAPWEAALGAQVTVPTVDGSVEMTVPAGSAGGRRLRLRGKGIPANPPGDLYVVLNLVLPPADSDAAKAAYETLRRSSQFDPRAHFYGSSS</sequence>
<evidence type="ECO:0000256" key="3">
    <source>
        <dbReference type="ARBA" id="ARBA00023186"/>
    </source>
</evidence>
<dbReference type="AlphaFoldDB" id="A0A329BFM6"/>
<evidence type="ECO:0000313" key="7">
    <source>
        <dbReference type="Proteomes" id="UP000248918"/>
    </source>
</evidence>
<keyword evidence="1" id="KW-0963">Cytoplasm</keyword>
<proteinExistence type="predicted"/>
<dbReference type="EMBL" id="QLTK01000031">
    <property type="protein sequence ID" value="RAS21088.1"/>
    <property type="molecule type" value="Genomic_DNA"/>
</dbReference>
<evidence type="ECO:0000256" key="1">
    <source>
        <dbReference type="ARBA" id="ARBA00022490"/>
    </source>
</evidence>
<dbReference type="CDD" id="cd10747">
    <property type="entry name" value="DnaJ_C"/>
    <property type="match status" value="1"/>
</dbReference>
<dbReference type="InterPro" id="IPR036869">
    <property type="entry name" value="J_dom_sf"/>
</dbReference>
<dbReference type="PRINTS" id="PR00625">
    <property type="entry name" value="JDOMAIN"/>
</dbReference>
<dbReference type="PROSITE" id="PS50076">
    <property type="entry name" value="DNAJ_2"/>
    <property type="match status" value="1"/>
</dbReference>
<feature type="domain" description="J" evidence="5">
    <location>
        <begin position="5"/>
        <end position="69"/>
    </location>
</feature>
<feature type="region of interest" description="Disordered" evidence="4">
    <location>
        <begin position="72"/>
        <end position="104"/>
    </location>
</feature>
<keyword evidence="3" id="KW-0143">Chaperone</keyword>
<dbReference type="PANTHER" id="PTHR43096">
    <property type="entry name" value="DNAJ HOMOLOG 1, MITOCHONDRIAL-RELATED"/>
    <property type="match status" value="1"/>
</dbReference>
<dbReference type="PROSITE" id="PS00636">
    <property type="entry name" value="DNAJ_1"/>
    <property type="match status" value="1"/>
</dbReference>
<dbReference type="RefSeq" id="WP_111934956.1">
    <property type="nucleotide sequence ID" value="NZ_CADFFP010000032.1"/>
</dbReference>
<dbReference type="InterPro" id="IPR018253">
    <property type="entry name" value="DnaJ_domain_CS"/>
</dbReference>
<evidence type="ECO:0000313" key="6">
    <source>
        <dbReference type="EMBL" id="RAS21088.1"/>
    </source>
</evidence>
<dbReference type="SUPFAM" id="SSF46565">
    <property type="entry name" value="Chaperone J-domain"/>
    <property type="match status" value="1"/>
</dbReference>
<evidence type="ECO:0000256" key="2">
    <source>
        <dbReference type="ARBA" id="ARBA00023125"/>
    </source>
</evidence>
<accession>A0A329BFM6</accession>
<dbReference type="Pfam" id="PF01556">
    <property type="entry name" value="DnaJ_C"/>
    <property type="match status" value="1"/>
</dbReference>
<protein>
    <submittedName>
        <fullName evidence="6">Curved DNA-binding protein</fullName>
    </submittedName>
</protein>
<dbReference type="SMART" id="SM00271">
    <property type="entry name" value="DnaJ"/>
    <property type="match status" value="1"/>
</dbReference>
<dbReference type="CDD" id="cd06257">
    <property type="entry name" value="DnaJ"/>
    <property type="match status" value="1"/>
</dbReference>
<dbReference type="Gene3D" id="1.10.287.110">
    <property type="entry name" value="DnaJ domain"/>
    <property type="match status" value="1"/>
</dbReference>
<dbReference type="Gene3D" id="2.60.260.20">
    <property type="entry name" value="Urease metallochaperone UreE, N-terminal domain"/>
    <property type="match status" value="2"/>
</dbReference>
<dbReference type="InterPro" id="IPR002939">
    <property type="entry name" value="DnaJ_C"/>
</dbReference>
<evidence type="ECO:0000256" key="4">
    <source>
        <dbReference type="SAM" id="MobiDB-lite"/>
    </source>
</evidence>
<dbReference type="PANTHER" id="PTHR43096:SF52">
    <property type="entry name" value="DNAJ HOMOLOG 1, MITOCHONDRIAL-RELATED"/>
    <property type="match status" value="1"/>
</dbReference>
<dbReference type="Pfam" id="PF00226">
    <property type="entry name" value="DnaJ"/>
    <property type="match status" value="1"/>
</dbReference>
<dbReference type="FunFam" id="2.60.260.20:FF:000013">
    <property type="entry name" value="DnaJ subfamily B member 11"/>
    <property type="match status" value="1"/>
</dbReference>
<dbReference type="GO" id="GO:0042026">
    <property type="term" value="P:protein refolding"/>
    <property type="evidence" value="ECO:0007669"/>
    <property type="project" value="TreeGrafter"/>
</dbReference>
<gene>
    <name evidence="6" type="ORF">BX591_13148</name>
</gene>
<reference evidence="6 7" key="1">
    <citation type="submission" date="2018-06" db="EMBL/GenBank/DDBJ databases">
        <title>Genomic Encyclopedia of Type Strains, Phase III (KMG-III): the genomes of soil and plant-associated and newly described type strains.</title>
        <authorList>
            <person name="Whitman W."/>
        </authorList>
    </citation>
    <scope>NUCLEOTIDE SEQUENCE [LARGE SCALE GENOMIC DNA]</scope>
    <source>
        <strain evidence="6 7">LMG 23644</strain>
    </source>
</reference>
<name>A0A329BFM6_9BURK</name>
<dbReference type="SUPFAM" id="SSF49493">
    <property type="entry name" value="HSP40/DnaJ peptide-binding domain"/>
    <property type="match status" value="2"/>
</dbReference>
<comment type="caution">
    <text evidence="6">The sequence shown here is derived from an EMBL/GenBank/DDBJ whole genome shotgun (WGS) entry which is preliminary data.</text>
</comment>
<evidence type="ECO:0000259" key="5">
    <source>
        <dbReference type="PROSITE" id="PS50076"/>
    </source>
</evidence>
<dbReference type="Proteomes" id="UP000248918">
    <property type="component" value="Unassembled WGS sequence"/>
</dbReference>
<feature type="compositionally biased region" description="Gly residues" evidence="4">
    <location>
        <begin position="90"/>
        <end position="101"/>
    </location>
</feature>
<dbReference type="OrthoDB" id="9779889at2"/>